<accession>A0A810PWL8</accession>
<dbReference type="EMBL" id="AP023418">
    <property type="protein sequence ID" value="BCK80589.1"/>
    <property type="molecule type" value="Genomic_DNA"/>
</dbReference>
<keyword evidence="2" id="KW-1185">Reference proteome</keyword>
<dbReference type="Proteomes" id="UP000681035">
    <property type="component" value="Chromosome"/>
</dbReference>
<evidence type="ECO:0008006" key="3">
    <source>
        <dbReference type="Google" id="ProtNLM"/>
    </source>
</evidence>
<organism evidence="1 2">
    <name type="scientific">Vescimonas coprocola</name>
    <dbReference type="NCBI Taxonomy" id="2714355"/>
    <lineage>
        <taxon>Bacteria</taxon>
        <taxon>Bacillati</taxon>
        <taxon>Bacillota</taxon>
        <taxon>Clostridia</taxon>
        <taxon>Eubacteriales</taxon>
        <taxon>Oscillospiraceae</taxon>
        <taxon>Vescimonas</taxon>
    </lineage>
</organism>
<sequence>MLSSTRQFTDAMDNKGIKYEYKGTTDSGKDVVVLRYTCENISTLTLQFFFDEDCKSVAIRMFDLVKFPESKLPTMLAAINQQNARFRFVKFVIDTNDHTVQAEADVAFRSHDVGDICLEYVSRCINICDDAYPELMKALWG</sequence>
<dbReference type="Pfam" id="PF10722">
    <property type="entry name" value="YbjN"/>
    <property type="match status" value="1"/>
</dbReference>
<dbReference type="RefSeq" id="WP_213541511.1">
    <property type="nucleotide sequence ID" value="NZ_AP023418.1"/>
</dbReference>
<evidence type="ECO:0000313" key="1">
    <source>
        <dbReference type="EMBL" id="BCK80589.1"/>
    </source>
</evidence>
<protein>
    <recommendedName>
        <fullName evidence="3">Sensory transduction regulator</fullName>
    </recommendedName>
</protein>
<gene>
    <name evidence="1" type="ORF">MM50RIKEN_03520</name>
</gene>
<dbReference type="KEGG" id="vcop:MM50RIKEN_03520"/>
<proteinExistence type="predicted"/>
<name>A0A810PWL8_9FIRM</name>
<dbReference type="AlphaFoldDB" id="A0A810PWL8"/>
<evidence type="ECO:0000313" key="2">
    <source>
        <dbReference type="Proteomes" id="UP000681035"/>
    </source>
</evidence>
<dbReference type="InterPro" id="IPR019660">
    <property type="entry name" value="Put_sensory_transdc_reg_YbjN"/>
</dbReference>
<reference evidence="1" key="1">
    <citation type="submission" date="2020-09" db="EMBL/GenBank/DDBJ databases">
        <title>New species isolated from human feces.</title>
        <authorList>
            <person name="Kitahara M."/>
            <person name="Shigeno Y."/>
            <person name="Shime M."/>
            <person name="Matsumoto Y."/>
            <person name="Nakamura S."/>
            <person name="Motooka D."/>
            <person name="Fukuoka S."/>
            <person name="Nishikawa H."/>
            <person name="Benno Y."/>
        </authorList>
    </citation>
    <scope>NUCLEOTIDE SEQUENCE</scope>
    <source>
        <strain evidence="1">MM50</strain>
    </source>
</reference>